<dbReference type="EMBL" id="CP011011">
    <property type="protein sequence ID" value="ATC81066.1"/>
    <property type="molecule type" value="Genomic_DNA"/>
</dbReference>
<keyword evidence="2" id="KW-1185">Reference proteome</keyword>
<evidence type="ECO:0000313" key="2">
    <source>
        <dbReference type="Proteomes" id="UP000217277"/>
    </source>
</evidence>
<accession>A0ACA8DSZ4</accession>
<dbReference type="Proteomes" id="UP000217277">
    <property type="component" value="Chromosome I"/>
</dbReference>
<proteinExistence type="predicted"/>
<protein>
    <submittedName>
        <fullName evidence="1">Uncharacterized protein</fullName>
    </submittedName>
</protein>
<sequence>MARVILVVRGEVNISPTITNYLVALTKLGYEVHCICSSVKVPLENVKYHFAGMGVHNNVLKKLYGYWDFGVKAKKILVSLNISKSDIVWVSRIDTALCLNSFPKNVTSVLALHELHDSYPFWIKITGWVIKNYTKVVYNEANRAQIARVMYGLKALPTVIPNKPSEHPLKKKLPIKNSSLSDLVLQLNNKKVIIYQGSLQSDRSIEELVKATANLDSSYVLLIMGKDPEGKIPTFKAINPSLVYIPWVVPPDHLNITSHAYIGVAFYDTDCLNSIYCAPNKIWEYSGFGVPVLGQDIPGLIETIEKNGYGKCVDINDEHAILDAIKYIDKNYETLSLNASEFYRSVDFEKELQKLLGSVFDD</sequence>
<gene>
    <name evidence="1" type="ORF">PAGA_a0515</name>
</gene>
<name>A0ACA8DSZ4_9GAMM</name>
<reference evidence="1" key="1">
    <citation type="submission" date="2015-03" db="EMBL/GenBank/DDBJ databases">
        <authorList>
            <person name="Xie B.-B."/>
            <person name="Rong J.-C."/>
            <person name="Qin Q.-L."/>
            <person name="Zhang Y.-Z."/>
        </authorList>
    </citation>
    <scope>NUCLEOTIDE SEQUENCE</scope>
    <source>
        <strain evidence="1">DSM 14585</strain>
    </source>
</reference>
<evidence type="ECO:0000313" key="1">
    <source>
        <dbReference type="EMBL" id="ATC81066.1"/>
    </source>
</evidence>
<organism evidence="1 2">
    <name type="scientific">Pseudoalteromonas agarivorans DSM 14585</name>
    <dbReference type="NCBI Taxonomy" id="1312369"/>
    <lineage>
        <taxon>Bacteria</taxon>
        <taxon>Pseudomonadati</taxon>
        <taxon>Pseudomonadota</taxon>
        <taxon>Gammaproteobacteria</taxon>
        <taxon>Alteromonadales</taxon>
        <taxon>Pseudoalteromonadaceae</taxon>
        <taxon>Pseudoalteromonas</taxon>
    </lineage>
</organism>